<dbReference type="InterPro" id="IPR012674">
    <property type="entry name" value="Calycin"/>
</dbReference>
<organism evidence="2">
    <name type="scientific">Rhipicephalus appendiculatus</name>
    <name type="common">Brown ear tick</name>
    <dbReference type="NCBI Taxonomy" id="34631"/>
    <lineage>
        <taxon>Eukaryota</taxon>
        <taxon>Metazoa</taxon>
        <taxon>Ecdysozoa</taxon>
        <taxon>Arthropoda</taxon>
        <taxon>Chelicerata</taxon>
        <taxon>Arachnida</taxon>
        <taxon>Acari</taxon>
        <taxon>Parasitiformes</taxon>
        <taxon>Ixodida</taxon>
        <taxon>Ixodoidea</taxon>
        <taxon>Ixodidae</taxon>
        <taxon>Rhipicephalinae</taxon>
        <taxon>Rhipicephalus</taxon>
        <taxon>Rhipicephalus</taxon>
    </lineage>
</organism>
<proteinExistence type="predicted"/>
<reference evidence="2" key="1">
    <citation type="journal article" date="2016" name="Ticks Tick Borne Dis.">
        <title>De novo assembly and annotation of the salivary gland transcriptome of Rhipicephalus appendiculatus male and female ticks during blood feeding.</title>
        <authorList>
            <person name="de Castro M.H."/>
            <person name="de Klerk D."/>
            <person name="Pienaar R."/>
            <person name="Latif A.A."/>
            <person name="Rees D.J."/>
            <person name="Mans B.J."/>
        </authorList>
    </citation>
    <scope>NUCLEOTIDE SEQUENCE</scope>
    <source>
        <tissue evidence="2">Salivary glands</tissue>
    </source>
</reference>
<sequence length="226" mass="26219">MNYWRLLAVICLPIMVSPLMPSGDENCTTPGDYDYYDTDDELDTLAHQATQKPKTKVSSEIFPDITQFLNTTEKIWVYNSTKTSNDTCMVDVINHTSMINVYMTRYYFSEGMIHHRTLEVYFEIHPQFQSATKTYNEMQIEHPGFGKPFETLVLLGEKNDCGVFYINYHHNEIPSPYDWYELRVWNSSLEAGPDKKCVEMYEAISRNDNTTFSYTPACQCILLQGA</sequence>
<feature type="chain" id="PRO_5007285356" evidence="1">
    <location>
        <begin position="19"/>
        <end position="226"/>
    </location>
</feature>
<dbReference type="EMBL" id="GEDV01010526">
    <property type="protein sequence ID" value="JAP78031.1"/>
    <property type="molecule type" value="Transcribed_RNA"/>
</dbReference>
<evidence type="ECO:0000313" key="2">
    <source>
        <dbReference type="EMBL" id="JAP78031.1"/>
    </source>
</evidence>
<feature type="signal peptide" evidence="1">
    <location>
        <begin position="1"/>
        <end position="18"/>
    </location>
</feature>
<accession>A0A131YJC4</accession>
<dbReference type="AlphaFoldDB" id="A0A131YJC4"/>
<name>A0A131YJC4_RHIAP</name>
<keyword evidence="1" id="KW-0732">Signal</keyword>
<dbReference type="Gene3D" id="2.40.128.20">
    <property type="match status" value="1"/>
</dbReference>
<evidence type="ECO:0000256" key="1">
    <source>
        <dbReference type="SAM" id="SignalP"/>
    </source>
</evidence>
<protein>
    <submittedName>
        <fullName evidence="2">Lipocalin</fullName>
    </submittedName>
</protein>